<evidence type="ECO:0000313" key="2">
    <source>
        <dbReference type="Proteomes" id="UP000267606"/>
    </source>
</evidence>
<proteinExistence type="predicted"/>
<dbReference type="EMBL" id="UZAJ01040438">
    <property type="protein sequence ID" value="VDP14848.1"/>
    <property type="molecule type" value="Genomic_DNA"/>
</dbReference>
<reference evidence="3" key="1">
    <citation type="submission" date="2016-06" db="UniProtKB">
        <authorList>
            <consortium name="WormBaseParasite"/>
        </authorList>
    </citation>
    <scope>IDENTIFICATION</scope>
</reference>
<sequence>MTRRRHVAYGLCHLSTTRTQHPTTTKCRNGSAKEEVRCIAVTAVAAAITDSRPSHRQSFVHRGEISLLPLTYRRCRVSEGRRRACRLQESTTSACFEHILPAITFTINGSSLPTWRTTNLIMLRSSALTFAPLQGSAAHLIFLTS</sequence>
<reference evidence="1 2" key="2">
    <citation type="submission" date="2018-11" db="EMBL/GenBank/DDBJ databases">
        <authorList>
            <consortium name="Pathogen Informatics"/>
        </authorList>
    </citation>
    <scope>NUCLEOTIDE SEQUENCE [LARGE SCALE GENOMIC DNA]</scope>
</reference>
<evidence type="ECO:0000313" key="3">
    <source>
        <dbReference type="WBParaSite" id="OFLC_0001386601-mRNA-1"/>
    </source>
</evidence>
<evidence type="ECO:0000313" key="1">
    <source>
        <dbReference type="EMBL" id="VDP14848.1"/>
    </source>
</evidence>
<dbReference type="WBParaSite" id="OFLC_0001386601-mRNA-1">
    <property type="protein sequence ID" value="OFLC_0001386601-mRNA-1"/>
    <property type="gene ID" value="OFLC_0001386601"/>
</dbReference>
<dbReference type="AlphaFoldDB" id="A0A183I2A3"/>
<organism evidence="3">
    <name type="scientific">Onchocerca flexuosa</name>
    <dbReference type="NCBI Taxonomy" id="387005"/>
    <lineage>
        <taxon>Eukaryota</taxon>
        <taxon>Metazoa</taxon>
        <taxon>Ecdysozoa</taxon>
        <taxon>Nematoda</taxon>
        <taxon>Chromadorea</taxon>
        <taxon>Rhabditida</taxon>
        <taxon>Spirurina</taxon>
        <taxon>Spiruromorpha</taxon>
        <taxon>Filarioidea</taxon>
        <taxon>Onchocercidae</taxon>
        <taxon>Onchocerca</taxon>
    </lineage>
</organism>
<keyword evidence="2" id="KW-1185">Reference proteome</keyword>
<name>A0A183I2A3_9BILA</name>
<gene>
    <name evidence="1" type="ORF">OFLC_LOCUS13865</name>
</gene>
<accession>A0A183I2A3</accession>
<protein>
    <submittedName>
        <fullName evidence="1 3">Uncharacterized protein</fullName>
    </submittedName>
</protein>
<dbReference type="Proteomes" id="UP000267606">
    <property type="component" value="Unassembled WGS sequence"/>
</dbReference>